<reference evidence="4 5" key="1">
    <citation type="journal article" date="2017" name="Genome Med.">
        <title>A novel Ruminococcus gnavus clade enriched in inflammatory bowel disease patients.</title>
        <authorList>
            <person name="Hall A.B."/>
            <person name="Yassour M."/>
            <person name="Sauk J."/>
            <person name="Garner A."/>
            <person name="Jiang X."/>
            <person name="Arthur T."/>
            <person name="Lagoudas G.K."/>
            <person name="Vatanen T."/>
            <person name="Fornelos N."/>
            <person name="Wilson R."/>
            <person name="Bertha M."/>
            <person name="Cohen M."/>
            <person name="Garber J."/>
            <person name="Khalili H."/>
            <person name="Gevers D."/>
            <person name="Ananthakrishnan A.N."/>
            <person name="Kugathasan S."/>
            <person name="Lander E.S."/>
            <person name="Blainey P."/>
            <person name="Vlamakis H."/>
            <person name="Xavier R.J."/>
            <person name="Huttenhower C."/>
        </authorList>
    </citation>
    <scope>NUCLEOTIDE SEQUENCE [LARGE SCALE GENOMIC DNA]</scope>
    <source>
        <strain evidence="4 5">RJX1125</strain>
    </source>
</reference>
<dbReference type="GO" id="GO:0003677">
    <property type="term" value="F:DNA binding"/>
    <property type="evidence" value="ECO:0007669"/>
    <property type="project" value="UniProtKB-KW"/>
</dbReference>
<dbReference type="SMART" id="SM00530">
    <property type="entry name" value="HTH_XRE"/>
    <property type="match status" value="1"/>
</dbReference>
<dbReference type="PANTHER" id="PTHR46797">
    <property type="entry name" value="HTH-TYPE TRANSCRIPTIONAL REGULATOR"/>
    <property type="match status" value="1"/>
</dbReference>
<dbReference type="GO" id="GO:0005829">
    <property type="term" value="C:cytosol"/>
    <property type="evidence" value="ECO:0007669"/>
    <property type="project" value="TreeGrafter"/>
</dbReference>
<keyword evidence="1" id="KW-0238">DNA-binding</keyword>
<evidence type="ECO:0000259" key="2">
    <source>
        <dbReference type="PROSITE" id="PS50943"/>
    </source>
</evidence>
<proteinExistence type="predicted"/>
<evidence type="ECO:0000313" key="5">
    <source>
        <dbReference type="Proteomes" id="UP000235093"/>
    </source>
</evidence>
<dbReference type="RefSeq" id="WP_101884314.1">
    <property type="nucleotide sequence ID" value="NZ_JAPRAW010000010.1"/>
</dbReference>
<gene>
    <name evidence="4" type="ORF">CDL23_14955</name>
    <name evidence="3" type="ORF">OZZ16_08910</name>
</gene>
<organism evidence="4 5">
    <name type="scientific">Mediterraneibacter gnavus</name>
    <name type="common">Ruminococcus gnavus</name>
    <dbReference type="NCBI Taxonomy" id="33038"/>
    <lineage>
        <taxon>Bacteria</taxon>
        <taxon>Bacillati</taxon>
        <taxon>Bacillota</taxon>
        <taxon>Clostridia</taxon>
        <taxon>Lachnospirales</taxon>
        <taxon>Lachnospiraceae</taxon>
        <taxon>Mediterraneibacter</taxon>
    </lineage>
</organism>
<dbReference type="PROSITE" id="PS50943">
    <property type="entry name" value="HTH_CROC1"/>
    <property type="match status" value="1"/>
</dbReference>
<dbReference type="SUPFAM" id="SSF47413">
    <property type="entry name" value="lambda repressor-like DNA-binding domains"/>
    <property type="match status" value="1"/>
</dbReference>
<reference evidence="3" key="2">
    <citation type="submission" date="2022-11" db="EMBL/GenBank/DDBJ databases">
        <title>Temperate bacteriophages infecting mucin-degrading bacterium Ruminococcus gnavus from the human gut.</title>
        <authorList>
            <person name="Buttimer C."/>
        </authorList>
    </citation>
    <scope>NUCLEOTIDE SEQUENCE</scope>
    <source>
        <strain evidence="3">CCUG 52279</strain>
    </source>
</reference>
<dbReference type="CDD" id="cd00093">
    <property type="entry name" value="HTH_XRE"/>
    <property type="match status" value="1"/>
</dbReference>
<evidence type="ECO:0000313" key="4">
    <source>
        <dbReference type="EMBL" id="PLT71472.1"/>
    </source>
</evidence>
<dbReference type="Proteomes" id="UP000235093">
    <property type="component" value="Unassembled WGS sequence"/>
</dbReference>
<dbReference type="EMBL" id="NIHT01000034">
    <property type="protein sequence ID" value="PLT71472.1"/>
    <property type="molecule type" value="Genomic_DNA"/>
</dbReference>
<dbReference type="Proteomes" id="UP001076974">
    <property type="component" value="Unassembled WGS sequence"/>
</dbReference>
<evidence type="ECO:0000313" key="3">
    <source>
        <dbReference type="EMBL" id="MCZ0690030.1"/>
    </source>
</evidence>
<sequence>MTVGENIRRIRQERNLTQKQLGEMVGASESYIRAYESGRRNPKPSSLEKIADALSVNPEVLANSDFDGIKAIHRLFQIFRQYDGQLFEYQDKDGNDMVGISFGTLSLMQSWLDRYEKYVEEVEKCNEIKDVKKHGEALLKAEADFNLWMDIYPESEPWQERLKIQKAHDEVMDKIGLNSKNTR</sequence>
<dbReference type="InterPro" id="IPR050807">
    <property type="entry name" value="TransReg_Diox_bact_type"/>
</dbReference>
<dbReference type="Gene3D" id="1.10.260.40">
    <property type="entry name" value="lambda repressor-like DNA-binding domains"/>
    <property type="match status" value="1"/>
</dbReference>
<comment type="caution">
    <text evidence="4">The sequence shown here is derived from an EMBL/GenBank/DDBJ whole genome shotgun (WGS) entry which is preliminary data.</text>
</comment>
<dbReference type="InterPro" id="IPR010982">
    <property type="entry name" value="Lambda_DNA-bd_dom_sf"/>
</dbReference>
<feature type="domain" description="HTH cro/C1-type" evidence="2">
    <location>
        <begin position="7"/>
        <end position="61"/>
    </location>
</feature>
<dbReference type="EMBL" id="JAPRBD010000008">
    <property type="protein sequence ID" value="MCZ0690030.1"/>
    <property type="molecule type" value="Genomic_DNA"/>
</dbReference>
<dbReference type="AlphaFoldDB" id="A0A2N5P8L7"/>
<evidence type="ECO:0000256" key="1">
    <source>
        <dbReference type="ARBA" id="ARBA00023125"/>
    </source>
</evidence>
<dbReference type="GO" id="GO:0003700">
    <property type="term" value="F:DNA-binding transcription factor activity"/>
    <property type="evidence" value="ECO:0007669"/>
    <property type="project" value="TreeGrafter"/>
</dbReference>
<dbReference type="PANTHER" id="PTHR46797:SF1">
    <property type="entry name" value="METHYLPHOSPHONATE SYNTHASE"/>
    <property type="match status" value="1"/>
</dbReference>
<protein>
    <submittedName>
        <fullName evidence="3">Helix-turn-helix transcriptional regulator</fullName>
    </submittedName>
</protein>
<dbReference type="Pfam" id="PF01381">
    <property type="entry name" value="HTH_3"/>
    <property type="match status" value="1"/>
</dbReference>
<accession>A0A2N5P8L7</accession>
<name>A0A2N5P8L7_MEDGN</name>
<dbReference type="InterPro" id="IPR001387">
    <property type="entry name" value="Cro/C1-type_HTH"/>
</dbReference>